<comment type="catalytic activity">
    <reaction evidence="5 6">
        <text>N-terminal L-alanyl-[ribosomal protein bS18] + acetyl-CoA = N-terminal N(alpha)-acetyl-L-alanyl-[ribosomal protein bS18] + CoA + H(+)</text>
        <dbReference type="Rhea" id="RHEA:43756"/>
        <dbReference type="Rhea" id="RHEA-COMP:10676"/>
        <dbReference type="Rhea" id="RHEA-COMP:10677"/>
        <dbReference type="ChEBI" id="CHEBI:15378"/>
        <dbReference type="ChEBI" id="CHEBI:57287"/>
        <dbReference type="ChEBI" id="CHEBI:57288"/>
        <dbReference type="ChEBI" id="CHEBI:64718"/>
        <dbReference type="ChEBI" id="CHEBI:83683"/>
        <dbReference type="EC" id="2.3.1.266"/>
    </reaction>
</comment>
<comment type="caution">
    <text evidence="5">Lacks conserved residue(s) required for the propagation of feature annotation.</text>
</comment>
<keyword evidence="9" id="KW-1185">Reference proteome</keyword>
<dbReference type="InterPro" id="IPR050680">
    <property type="entry name" value="YpeA/RimI_acetyltransf"/>
</dbReference>
<comment type="function">
    <text evidence="5 6">Acetylates the N-terminal alanine of ribosomal protein bS18.</text>
</comment>
<feature type="active site" description="Proton donor" evidence="5">
    <location>
        <position position="123"/>
    </location>
</feature>
<proteinExistence type="inferred from homology"/>
<comment type="subcellular location">
    <subcellularLocation>
        <location evidence="5 6">Cytoplasm</location>
    </subcellularLocation>
</comment>
<reference evidence="8 9" key="1">
    <citation type="submission" date="2018-02" db="EMBL/GenBank/DDBJ databases">
        <title>Genome sequencing of Solimonas sp. HR-BB.</title>
        <authorList>
            <person name="Lee Y."/>
            <person name="Jeon C.O."/>
        </authorList>
    </citation>
    <scope>NUCLEOTIDE SEQUENCE [LARGE SCALE GENOMIC DNA]</scope>
    <source>
        <strain evidence="8 9">HR-BB</strain>
    </source>
</reference>
<sequence length="155" mass="17654">MSAQPQELWRLAPMHPSHLRQVLEIEHRVYSFPWSEGIFHDCLRVGYSSWVVTNTLGEVLGYALMSMAVGEAHILNLCVSPEHQRRGIAQFLMRHLLMVARAGNVTLVLLEVRVSNRPAQRLYEQFGFKRLGLRKNYYPADGGREDALVLGLDLA</sequence>
<keyword evidence="2 5" id="KW-0963">Cytoplasm</keyword>
<evidence type="ECO:0000259" key="7">
    <source>
        <dbReference type="PROSITE" id="PS51186"/>
    </source>
</evidence>
<gene>
    <name evidence="5 8" type="primary">rimI</name>
    <name evidence="8" type="ORF">C3942_19035</name>
</gene>
<dbReference type="CDD" id="cd04301">
    <property type="entry name" value="NAT_SF"/>
    <property type="match status" value="1"/>
</dbReference>
<evidence type="ECO:0000313" key="9">
    <source>
        <dbReference type="Proteomes" id="UP000238220"/>
    </source>
</evidence>
<dbReference type="RefSeq" id="WP_104231955.1">
    <property type="nucleotide sequence ID" value="NZ_PSNW01000013.1"/>
</dbReference>
<comment type="caution">
    <text evidence="8">The sequence shown here is derived from an EMBL/GenBank/DDBJ whole genome shotgun (WGS) entry which is preliminary data.</text>
</comment>
<dbReference type="GO" id="GO:0008999">
    <property type="term" value="F:protein-N-terminal-alanine acetyltransferase activity"/>
    <property type="evidence" value="ECO:0007669"/>
    <property type="project" value="UniProtKB-UniRule"/>
</dbReference>
<dbReference type="PANTHER" id="PTHR43420">
    <property type="entry name" value="ACETYLTRANSFERASE"/>
    <property type="match status" value="1"/>
</dbReference>
<evidence type="ECO:0000256" key="4">
    <source>
        <dbReference type="ARBA" id="ARBA00023315"/>
    </source>
</evidence>
<feature type="active site" description="Proton acceptor" evidence="5">
    <location>
        <position position="111"/>
    </location>
</feature>
<dbReference type="NCBIfam" id="TIGR01575">
    <property type="entry name" value="rimI"/>
    <property type="match status" value="1"/>
</dbReference>
<dbReference type="EC" id="2.3.1.266" evidence="5 6"/>
<evidence type="ECO:0000256" key="5">
    <source>
        <dbReference type="HAMAP-Rule" id="MF_02210"/>
    </source>
</evidence>
<dbReference type="Proteomes" id="UP000238220">
    <property type="component" value="Unassembled WGS sequence"/>
</dbReference>
<dbReference type="InterPro" id="IPR006464">
    <property type="entry name" value="AcTrfase_RimI/Ard1"/>
</dbReference>
<organism evidence="8 9">
    <name type="scientific">Solimonas fluminis</name>
    <dbReference type="NCBI Taxonomy" id="2086571"/>
    <lineage>
        <taxon>Bacteria</taxon>
        <taxon>Pseudomonadati</taxon>
        <taxon>Pseudomonadota</taxon>
        <taxon>Gammaproteobacteria</taxon>
        <taxon>Nevskiales</taxon>
        <taxon>Nevskiaceae</taxon>
        <taxon>Solimonas</taxon>
    </lineage>
</organism>
<evidence type="ECO:0000313" key="8">
    <source>
        <dbReference type="EMBL" id="PPE72406.1"/>
    </source>
</evidence>
<keyword evidence="3 5" id="KW-0808">Transferase</keyword>
<evidence type="ECO:0000256" key="2">
    <source>
        <dbReference type="ARBA" id="ARBA00022490"/>
    </source>
</evidence>
<dbReference type="Gene3D" id="3.40.630.30">
    <property type="match status" value="1"/>
</dbReference>
<evidence type="ECO:0000256" key="1">
    <source>
        <dbReference type="ARBA" id="ARBA00005395"/>
    </source>
</evidence>
<evidence type="ECO:0000256" key="6">
    <source>
        <dbReference type="RuleBase" id="RU363094"/>
    </source>
</evidence>
<dbReference type="Pfam" id="PF00583">
    <property type="entry name" value="Acetyltransf_1"/>
    <property type="match status" value="1"/>
</dbReference>
<dbReference type="AlphaFoldDB" id="A0A2S5TBR6"/>
<feature type="domain" description="N-acetyltransferase" evidence="7">
    <location>
        <begin position="9"/>
        <end position="155"/>
    </location>
</feature>
<dbReference type="InterPro" id="IPR000182">
    <property type="entry name" value="GNAT_dom"/>
</dbReference>
<feature type="binding site" evidence="5">
    <location>
        <position position="116"/>
    </location>
    <ligand>
        <name>acetyl-CoA</name>
        <dbReference type="ChEBI" id="CHEBI:57288"/>
    </ligand>
</feature>
<accession>A0A2S5TBR6</accession>
<dbReference type="PANTHER" id="PTHR43420:SF44">
    <property type="entry name" value="ACETYLTRANSFERASE YPEA"/>
    <property type="match status" value="1"/>
</dbReference>
<dbReference type="OrthoDB" id="9796919at2"/>
<dbReference type="HAMAP" id="MF_02210">
    <property type="entry name" value="RimI"/>
    <property type="match status" value="1"/>
</dbReference>
<dbReference type="InterPro" id="IPR043690">
    <property type="entry name" value="RimI"/>
</dbReference>
<protein>
    <recommendedName>
        <fullName evidence="5 6">[Ribosomal protein bS18]-alanine N-acetyltransferase</fullName>
        <ecNumber evidence="5 6">2.3.1.266</ecNumber>
    </recommendedName>
</protein>
<dbReference type="EMBL" id="PSNW01000013">
    <property type="protein sequence ID" value="PPE72406.1"/>
    <property type="molecule type" value="Genomic_DNA"/>
</dbReference>
<dbReference type="PROSITE" id="PS51186">
    <property type="entry name" value="GNAT"/>
    <property type="match status" value="1"/>
</dbReference>
<dbReference type="GO" id="GO:0005737">
    <property type="term" value="C:cytoplasm"/>
    <property type="evidence" value="ECO:0007669"/>
    <property type="project" value="UniProtKB-SubCell"/>
</dbReference>
<evidence type="ECO:0000256" key="3">
    <source>
        <dbReference type="ARBA" id="ARBA00022679"/>
    </source>
</evidence>
<keyword evidence="4 5" id="KW-0012">Acyltransferase</keyword>
<dbReference type="SUPFAM" id="SSF55729">
    <property type="entry name" value="Acyl-CoA N-acyltransferases (Nat)"/>
    <property type="match status" value="1"/>
</dbReference>
<name>A0A2S5TBR6_9GAMM</name>
<dbReference type="InterPro" id="IPR016181">
    <property type="entry name" value="Acyl_CoA_acyltransferase"/>
</dbReference>
<comment type="similarity">
    <text evidence="1 5 6">Belongs to the acetyltransferase family. RimI subfamily.</text>
</comment>